<dbReference type="EMBL" id="CP163439">
    <property type="protein sequence ID" value="XDQ38938.1"/>
    <property type="molecule type" value="Genomic_DNA"/>
</dbReference>
<dbReference type="InterPro" id="IPR051786">
    <property type="entry name" value="ASN_synthetase/amidase"/>
</dbReference>
<evidence type="ECO:0000313" key="11">
    <source>
        <dbReference type="EMBL" id="XDQ38938.1"/>
    </source>
</evidence>
<dbReference type="CDD" id="cd01991">
    <property type="entry name" value="Asn_synthase_B_C"/>
    <property type="match status" value="1"/>
</dbReference>
<keyword evidence="6" id="KW-0061">Asparagine biosynthesis</keyword>
<dbReference type="Pfam" id="PF13537">
    <property type="entry name" value="GATase_7"/>
    <property type="match status" value="1"/>
</dbReference>
<proteinExistence type="inferred from homology"/>
<keyword evidence="5 8" id="KW-0067">ATP-binding</keyword>
<dbReference type="Gene3D" id="3.40.50.620">
    <property type="entry name" value="HUPs"/>
    <property type="match status" value="1"/>
</dbReference>
<comment type="catalytic activity">
    <reaction evidence="7">
        <text>L-aspartate + L-glutamine + ATP + H2O = L-asparagine + L-glutamate + AMP + diphosphate + H(+)</text>
        <dbReference type="Rhea" id="RHEA:12228"/>
        <dbReference type="ChEBI" id="CHEBI:15377"/>
        <dbReference type="ChEBI" id="CHEBI:15378"/>
        <dbReference type="ChEBI" id="CHEBI:29985"/>
        <dbReference type="ChEBI" id="CHEBI:29991"/>
        <dbReference type="ChEBI" id="CHEBI:30616"/>
        <dbReference type="ChEBI" id="CHEBI:33019"/>
        <dbReference type="ChEBI" id="CHEBI:58048"/>
        <dbReference type="ChEBI" id="CHEBI:58359"/>
        <dbReference type="ChEBI" id="CHEBI:456215"/>
        <dbReference type="EC" id="6.3.5.4"/>
    </reaction>
</comment>
<dbReference type="InterPro" id="IPR017932">
    <property type="entry name" value="GATase_2_dom"/>
</dbReference>
<dbReference type="PROSITE" id="PS51278">
    <property type="entry name" value="GATASE_TYPE_2"/>
    <property type="match status" value="1"/>
</dbReference>
<dbReference type="GO" id="GO:0004066">
    <property type="term" value="F:asparagine synthase (glutamine-hydrolyzing) activity"/>
    <property type="evidence" value="ECO:0007669"/>
    <property type="project" value="UniProtKB-EC"/>
</dbReference>
<comment type="similarity">
    <text evidence="2">Belongs to the asparagine synthetase family.</text>
</comment>
<evidence type="ECO:0000256" key="3">
    <source>
        <dbReference type="ARBA" id="ARBA00012737"/>
    </source>
</evidence>
<dbReference type="Pfam" id="PF00733">
    <property type="entry name" value="Asn_synthase"/>
    <property type="match status" value="1"/>
</dbReference>
<dbReference type="AlphaFoldDB" id="A0AB39Q6M9"/>
<dbReference type="SUPFAM" id="SSF52402">
    <property type="entry name" value="Adenine nucleotide alpha hydrolases-like"/>
    <property type="match status" value="1"/>
</dbReference>
<protein>
    <recommendedName>
        <fullName evidence="3">asparagine synthase (glutamine-hydrolyzing)</fullName>
        <ecNumber evidence="3">6.3.5.4</ecNumber>
    </recommendedName>
</protein>
<feature type="binding site" evidence="8">
    <location>
        <position position="97"/>
    </location>
    <ligand>
        <name>L-glutamine</name>
        <dbReference type="ChEBI" id="CHEBI:58359"/>
    </ligand>
</feature>
<keyword evidence="6" id="KW-0028">Amino-acid biosynthesis</keyword>
<feature type="binding site" evidence="8">
    <location>
        <position position="277"/>
    </location>
    <ligand>
        <name>ATP</name>
        <dbReference type="ChEBI" id="CHEBI:30616"/>
    </ligand>
</feature>
<dbReference type="SUPFAM" id="SSF56235">
    <property type="entry name" value="N-terminal nucleophile aminohydrolases (Ntn hydrolases)"/>
    <property type="match status" value="1"/>
</dbReference>
<reference evidence="11" key="1">
    <citation type="submission" date="2024-07" db="EMBL/GenBank/DDBJ databases">
        <authorList>
            <person name="Yu S.T."/>
        </authorList>
    </citation>
    <scope>NUCLEOTIDE SEQUENCE</scope>
    <source>
        <strain evidence="11">R28</strain>
    </source>
</reference>
<evidence type="ECO:0000256" key="8">
    <source>
        <dbReference type="PIRSR" id="PIRSR001589-2"/>
    </source>
</evidence>
<evidence type="ECO:0000256" key="2">
    <source>
        <dbReference type="ARBA" id="ARBA00005752"/>
    </source>
</evidence>
<dbReference type="GO" id="GO:0005829">
    <property type="term" value="C:cytosol"/>
    <property type="evidence" value="ECO:0007669"/>
    <property type="project" value="TreeGrafter"/>
</dbReference>
<evidence type="ECO:0000256" key="4">
    <source>
        <dbReference type="ARBA" id="ARBA00022741"/>
    </source>
</evidence>
<dbReference type="GO" id="GO:0006529">
    <property type="term" value="P:asparagine biosynthetic process"/>
    <property type="evidence" value="ECO:0007669"/>
    <property type="project" value="UniProtKB-KW"/>
</dbReference>
<comment type="pathway">
    <text evidence="1">Amino-acid biosynthesis; L-asparagine biosynthesis; L-asparagine from L-aspartate (L-Gln route): step 1/1.</text>
</comment>
<keyword evidence="4 8" id="KW-0547">Nucleotide-binding</keyword>
<dbReference type="GO" id="GO:0005524">
    <property type="term" value="F:ATP binding"/>
    <property type="evidence" value="ECO:0007669"/>
    <property type="project" value="UniProtKB-KW"/>
</dbReference>
<organism evidence="11">
    <name type="scientific">Streptomyces sp. R28</name>
    <dbReference type="NCBI Taxonomy" id="3238628"/>
    <lineage>
        <taxon>Bacteria</taxon>
        <taxon>Bacillati</taxon>
        <taxon>Actinomycetota</taxon>
        <taxon>Actinomycetes</taxon>
        <taxon>Kitasatosporales</taxon>
        <taxon>Streptomycetaceae</taxon>
        <taxon>Streptomyces</taxon>
    </lineage>
</organism>
<dbReference type="Gene3D" id="3.60.20.10">
    <property type="entry name" value="Glutamine Phosphoribosylpyrophosphate, subunit 1, domain 1"/>
    <property type="match status" value="1"/>
</dbReference>
<dbReference type="PANTHER" id="PTHR43284">
    <property type="entry name" value="ASPARAGINE SYNTHETASE (GLUTAMINE-HYDROLYZING)"/>
    <property type="match status" value="1"/>
</dbReference>
<feature type="site" description="Important for beta-aspartyl-AMP intermediate formation" evidence="9">
    <location>
        <position position="356"/>
    </location>
</feature>
<dbReference type="InterPro" id="IPR029055">
    <property type="entry name" value="Ntn_hydrolases_N"/>
</dbReference>
<name>A0AB39Q6M9_9ACTN</name>
<sequence>MSLAPTGAGPGPDAARLARRVVERLTHRGPDGLGVVGDALSAVAMCRLRVRSRPADRVPFPDGPDGTCHAYNGEVYAVGAGAGAGAADATVPRGGLDEAQAVHDHGCHALDGMYALVRRTRGGAVEITRDPLGIKPLYLRRHRDGVAVASEIPALLDVFGPARIRAAAVAQFLLLGRVVDGGSWYEDIEPVPPGTRLLLKEGRTETVWAPPPPSAVAGSPGWPATPDGIRAAVSRAVDRVLVSDRPLGLALSGGLDSTVVALELARRGIDDLATVSVVPEGNGDGVREVADLSLPGTAWRGWRHRWTGFGPADLLAGVADAAAVLGEPTAMTSVPMYAALARLAREEGIVVLLLGEGADEVFGGYRSYLALQRLGSAEEFYVAPRRVELVRALLGEEAVAGALDALRAALPVADGRPTAEVVRDFEYEHSLEPLLRRADHLLMAEGVEGRTPFLHGGLPALGRAYPMAGLLRGGQTKVPLREAYARELPHWRTEVKKPFRAPVDDWLIAGHRSAATGRLADRDELFTAVGLRSEALRGLLRQVTDGDTGATGLVFPLLSLGAWLEQAGAEALPGGGS</sequence>
<evidence type="ECO:0000256" key="5">
    <source>
        <dbReference type="ARBA" id="ARBA00022840"/>
    </source>
</evidence>
<evidence type="ECO:0000256" key="1">
    <source>
        <dbReference type="ARBA" id="ARBA00005187"/>
    </source>
</evidence>
<evidence type="ECO:0000256" key="9">
    <source>
        <dbReference type="PIRSR" id="PIRSR001589-3"/>
    </source>
</evidence>
<accession>A0AB39Q6M9</accession>
<evidence type="ECO:0000256" key="6">
    <source>
        <dbReference type="ARBA" id="ARBA00022888"/>
    </source>
</evidence>
<evidence type="ECO:0000259" key="10">
    <source>
        <dbReference type="PROSITE" id="PS51278"/>
    </source>
</evidence>
<dbReference type="InterPro" id="IPR001962">
    <property type="entry name" value="Asn_synthase"/>
</dbReference>
<dbReference type="PIRSF" id="PIRSF001589">
    <property type="entry name" value="Asn_synthetase_glu-h"/>
    <property type="match status" value="1"/>
</dbReference>
<feature type="domain" description="Glutamine amidotransferase type-2" evidence="10">
    <location>
        <begin position="1"/>
        <end position="202"/>
    </location>
</feature>
<dbReference type="RefSeq" id="WP_369173674.1">
    <property type="nucleotide sequence ID" value="NZ_CP163439.1"/>
</dbReference>
<dbReference type="PANTHER" id="PTHR43284:SF1">
    <property type="entry name" value="ASPARAGINE SYNTHETASE"/>
    <property type="match status" value="1"/>
</dbReference>
<dbReference type="InterPro" id="IPR014729">
    <property type="entry name" value="Rossmann-like_a/b/a_fold"/>
</dbReference>
<dbReference type="EC" id="6.3.5.4" evidence="3"/>
<evidence type="ECO:0000256" key="7">
    <source>
        <dbReference type="ARBA" id="ARBA00048741"/>
    </source>
</evidence>
<gene>
    <name evidence="11" type="ORF">AB5J49_39365</name>
</gene>
<dbReference type="InterPro" id="IPR006426">
    <property type="entry name" value="Asn_synth_AEB"/>
</dbReference>